<dbReference type="Proteomes" id="UP000014975">
    <property type="component" value="Unassembled WGS sequence"/>
</dbReference>
<dbReference type="InterPro" id="IPR043428">
    <property type="entry name" value="LivM-like"/>
</dbReference>
<evidence type="ECO:0000256" key="4">
    <source>
        <dbReference type="ARBA" id="ARBA00022989"/>
    </source>
</evidence>
<dbReference type="eggNOG" id="COG4177">
    <property type="taxonomic scope" value="Bacteria"/>
</dbReference>
<keyword evidence="4 6" id="KW-1133">Transmembrane helix</keyword>
<dbReference type="OrthoDB" id="9780757at2"/>
<evidence type="ECO:0000256" key="6">
    <source>
        <dbReference type="SAM" id="Phobius"/>
    </source>
</evidence>
<dbReference type="InterPro" id="IPR001851">
    <property type="entry name" value="ABC_transp_permease"/>
</dbReference>
<feature type="transmembrane region" description="Helical" evidence="6">
    <location>
        <begin position="294"/>
        <end position="313"/>
    </location>
</feature>
<sequence>MTISKTIKRALFLAVLTIPFLPFASDYVLHVLTLIMVYMVLAMGLNIVTGFIGMLDLGFVGFYGIGAYTCGLLTMTYGLSLWMLLPLAALNGMVWGVLRAAPTLRLSGDYFAIVTFGFSQLVVLFLTNEIWLTRGPLGLPGIEPAILDLSWLSKMLNPEWDWYWEFIGETPYFYMGLAMVVGIFLMIRRIEDSRVGRAWFAIREDPLAAASAGIDVQIYKVIAFGVSASIGALAGSFLARWTMFLSPDMFQFWESFLVLCMVVLGGLGNMTGSLIGSAVLIALGEILREVLPRLGMPAETRFIVYGMIMVLIMRFKPSGFMPRIADAALQNPIIIELRRTLKAKGIV</sequence>
<dbReference type="CDD" id="cd06581">
    <property type="entry name" value="TM_PBP1_LivM_like"/>
    <property type="match status" value="1"/>
</dbReference>
<reference evidence="7 8" key="1">
    <citation type="journal article" date="2013" name="Genome Announc.">
        <title>Draft genome sequences for three mercury-methylating, sulfate-reducing bacteria.</title>
        <authorList>
            <person name="Brown S.D."/>
            <person name="Hurt R.A.Jr."/>
            <person name="Gilmour C.C."/>
            <person name="Elias D.A."/>
        </authorList>
    </citation>
    <scope>NUCLEOTIDE SEQUENCE [LARGE SCALE GENOMIC DNA]</scope>
    <source>
        <strain evidence="7 8">DSM 16529</strain>
    </source>
</reference>
<keyword evidence="2" id="KW-1003">Cell membrane</keyword>
<evidence type="ECO:0000256" key="2">
    <source>
        <dbReference type="ARBA" id="ARBA00022475"/>
    </source>
</evidence>
<feature type="transmembrane region" description="Helical" evidence="6">
    <location>
        <begin position="256"/>
        <end position="282"/>
    </location>
</feature>
<dbReference type="EMBL" id="ATHI01000029">
    <property type="protein sequence ID" value="EPR31457.1"/>
    <property type="molecule type" value="Genomic_DNA"/>
</dbReference>
<name>S7T300_9BACT</name>
<dbReference type="GO" id="GO:0015658">
    <property type="term" value="F:branched-chain amino acid transmembrane transporter activity"/>
    <property type="evidence" value="ECO:0007669"/>
    <property type="project" value="InterPro"/>
</dbReference>
<gene>
    <name evidence="7" type="ORF">dsat_1046</name>
</gene>
<comment type="caution">
    <text evidence="7">The sequence shown here is derived from an EMBL/GenBank/DDBJ whole genome shotgun (WGS) entry which is preliminary data.</text>
</comment>
<feature type="transmembrane region" description="Helical" evidence="6">
    <location>
        <begin position="110"/>
        <end position="131"/>
    </location>
</feature>
<organism evidence="7 8">
    <name type="scientific">Alkalidesulfovibrio alkalitolerans DSM 16529</name>
    <dbReference type="NCBI Taxonomy" id="1121439"/>
    <lineage>
        <taxon>Bacteria</taxon>
        <taxon>Pseudomonadati</taxon>
        <taxon>Thermodesulfobacteriota</taxon>
        <taxon>Desulfovibrionia</taxon>
        <taxon>Desulfovibrionales</taxon>
        <taxon>Desulfovibrionaceae</taxon>
        <taxon>Alkalidesulfovibrio</taxon>
    </lineage>
</organism>
<evidence type="ECO:0000256" key="3">
    <source>
        <dbReference type="ARBA" id="ARBA00022692"/>
    </source>
</evidence>
<feature type="transmembrane region" description="Helical" evidence="6">
    <location>
        <begin position="171"/>
        <end position="187"/>
    </location>
</feature>
<feature type="transmembrane region" description="Helical" evidence="6">
    <location>
        <begin position="81"/>
        <end position="98"/>
    </location>
</feature>
<dbReference type="PANTHER" id="PTHR30482">
    <property type="entry name" value="HIGH-AFFINITY BRANCHED-CHAIN AMINO ACID TRANSPORT SYSTEM PERMEASE"/>
    <property type="match status" value="1"/>
</dbReference>
<dbReference type="PATRIC" id="fig|1121439.3.peg.2419"/>
<protein>
    <submittedName>
        <fullName evidence="7">ABC-type transporter, integral membrane subunit</fullName>
    </submittedName>
</protein>
<evidence type="ECO:0000313" key="7">
    <source>
        <dbReference type="EMBL" id="EPR31457.1"/>
    </source>
</evidence>
<keyword evidence="8" id="KW-1185">Reference proteome</keyword>
<dbReference type="STRING" id="1121439.dsat_1046"/>
<keyword evidence="5 6" id="KW-0472">Membrane</keyword>
<accession>S7T300</accession>
<dbReference type="RefSeq" id="WP_020887743.1">
    <property type="nucleotide sequence ID" value="NZ_ATHI01000029.1"/>
</dbReference>
<feature type="transmembrane region" description="Helical" evidence="6">
    <location>
        <begin position="221"/>
        <end position="244"/>
    </location>
</feature>
<comment type="subcellular location">
    <subcellularLocation>
        <location evidence="1">Cell membrane</location>
        <topology evidence="1">Multi-pass membrane protein</topology>
    </subcellularLocation>
</comment>
<evidence type="ECO:0000256" key="1">
    <source>
        <dbReference type="ARBA" id="ARBA00004651"/>
    </source>
</evidence>
<proteinExistence type="predicted"/>
<dbReference type="PANTHER" id="PTHR30482:SF10">
    <property type="entry name" value="HIGH-AFFINITY BRANCHED-CHAIN AMINO ACID TRANSPORT PROTEIN BRAE"/>
    <property type="match status" value="1"/>
</dbReference>
<dbReference type="Pfam" id="PF02653">
    <property type="entry name" value="BPD_transp_2"/>
    <property type="match status" value="1"/>
</dbReference>
<dbReference type="AlphaFoldDB" id="S7T300"/>
<dbReference type="GO" id="GO:0005886">
    <property type="term" value="C:plasma membrane"/>
    <property type="evidence" value="ECO:0007669"/>
    <property type="project" value="UniProtKB-SubCell"/>
</dbReference>
<evidence type="ECO:0000313" key="8">
    <source>
        <dbReference type="Proteomes" id="UP000014975"/>
    </source>
</evidence>
<keyword evidence="3 6" id="KW-0812">Transmembrane</keyword>
<evidence type="ECO:0000256" key="5">
    <source>
        <dbReference type="ARBA" id="ARBA00023136"/>
    </source>
</evidence>